<dbReference type="InterPro" id="IPR050155">
    <property type="entry name" value="HAD-like_hydrolase_sf"/>
</dbReference>
<dbReference type="PANTHER" id="PTHR43434">
    <property type="entry name" value="PHOSPHOGLYCOLATE PHOSPHATASE"/>
    <property type="match status" value="1"/>
</dbReference>
<accession>A0A4R5MJH1</accession>
<dbReference type="InterPro" id="IPR036412">
    <property type="entry name" value="HAD-like_sf"/>
</dbReference>
<dbReference type="SUPFAM" id="SSF56784">
    <property type="entry name" value="HAD-like"/>
    <property type="match status" value="1"/>
</dbReference>
<dbReference type="NCBIfam" id="TIGR01662">
    <property type="entry name" value="HAD-SF-IIIA"/>
    <property type="match status" value="1"/>
</dbReference>
<comment type="pathway">
    <text evidence="2">Organic acid metabolism; glycolate biosynthesis; glycolate from 2-phosphoglycolate: step 1/1.</text>
</comment>
<comment type="similarity">
    <text evidence="3">Belongs to the HAD-like hydrolase superfamily. CbbY/CbbZ/Gph/YieH family.</text>
</comment>
<reference evidence="5 6" key="1">
    <citation type="submission" date="2019-02" db="EMBL/GenBank/DDBJ databases">
        <title>Pedobacter sp. nov., a novel speices isolated from soil of pinguins habitat in Antarcitica.</title>
        <authorList>
            <person name="He R.-H."/>
        </authorList>
    </citation>
    <scope>NUCLEOTIDE SEQUENCE [LARGE SCALE GENOMIC DNA]</scope>
    <source>
        <strain evidence="5 6">E01020</strain>
    </source>
</reference>
<gene>
    <name evidence="5" type="ORF">EZJ43_12200</name>
</gene>
<proteinExistence type="inferred from homology"/>
<keyword evidence="6" id="KW-1185">Reference proteome</keyword>
<keyword evidence="5" id="KW-0378">Hydrolase</keyword>
<comment type="catalytic activity">
    <reaction evidence="1">
        <text>2-phosphoglycolate + H2O = glycolate + phosphate</text>
        <dbReference type="Rhea" id="RHEA:14369"/>
        <dbReference type="ChEBI" id="CHEBI:15377"/>
        <dbReference type="ChEBI" id="CHEBI:29805"/>
        <dbReference type="ChEBI" id="CHEBI:43474"/>
        <dbReference type="ChEBI" id="CHEBI:58033"/>
        <dbReference type="EC" id="3.1.3.18"/>
    </reaction>
</comment>
<evidence type="ECO:0000256" key="3">
    <source>
        <dbReference type="ARBA" id="ARBA00006171"/>
    </source>
</evidence>
<dbReference type="EC" id="3.1.3.18" evidence="4"/>
<evidence type="ECO:0000313" key="6">
    <source>
        <dbReference type="Proteomes" id="UP000295668"/>
    </source>
</evidence>
<dbReference type="GO" id="GO:0008967">
    <property type="term" value="F:phosphoglycolate phosphatase activity"/>
    <property type="evidence" value="ECO:0007669"/>
    <property type="project" value="UniProtKB-EC"/>
</dbReference>
<dbReference type="InterPro" id="IPR041492">
    <property type="entry name" value="HAD_2"/>
</dbReference>
<sequence length="168" mass="18957">MAIIFDLDQTLVDSSSAEQHRTNRSWATVYSLIPGFKYYEGFAKIFEFIKEKKIPTCIVTNSPSTYCTKVAKHHNIVCDFHICYHDTKKRKPDPEPILLAISKFDSEPNKTLSVGDRDIDIIASNKAGAKTVACLWGATDKESLLAANPHYVARTPNDLLEIIKKFYS</sequence>
<dbReference type="Proteomes" id="UP000295668">
    <property type="component" value="Unassembled WGS sequence"/>
</dbReference>
<evidence type="ECO:0000313" key="5">
    <source>
        <dbReference type="EMBL" id="TDG35774.1"/>
    </source>
</evidence>
<evidence type="ECO:0000256" key="2">
    <source>
        <dbReference type="ARBA" id="ARBA00004818"/>
    </source>
</evidence>
<comment type="caution">
    <text evidence="5">The sequence shown here is derived from an EMBL/GenBank/DDBJ whole genome shotgun (WGS) entry which is preliminary data.</text>
</comment>
<dbReference type="EMBL" id="SJCY01000008">
    <property type="protein sequence ID" value="TDG35774.1"/>
    <property type="molecule type" value="Genomic_DNA"/>
</dbReference>
<dbReference type="SFLD" id="SFLDS00003">
    <property type="entry name" value="Haloacid_Dehalogenase"/>
    <property type="match status" value="1"/>
</dbReference>
<organism evidence="5 6">
    <name type="scientific">Pedobacter changchengzhani</name>
    <dbReference type="NCBI Taxonomy" id="2529274"/>
    <lineage>
        <taxon>Bacteria</taxon>
        <taxon>Pseudomonadati</taxon>
        <taxon>Bacteroidota</taxon>
        <taxon>Sphingobacteriia</taxon>
        <taxon>Sphingobacteriales</taxon>
        <taxon>Sphingobacteriaceae</taxon>
        <taxon>Pedobacter</taxon>
    </lineage>
</organism>
<dbReference type="OrthoDB" id="9807630at2"/>
<dbReference type="AlphaFoldDB" id="A0A4R5MJH1"/>
<dbReference type="PANTHER" id="PTHR43434:SF1">
    <property type="entry name" value="PHOSPHOGLYCOLATE PHOSPHATASE"/>
    <property type="match status" value="1"/>
</dbReference>
<name>A0A4R5MJH1_9SPHI</name>
<dbReference type="Pfam" id="PF13419">
    <property type="entry name" value="HAD_2"/>
    <property type="match status" value="1"/>
</dbReference>
<dbReference type="GO" id="GO:0005829">
    <property type="term" value="C:cytosol"/>
    <property type="evidence" value="ECO:0007669"/>
    <property type="project" value="TreeGrafter"/>
</dbReference>
<evidence type="ECO:0000256" key="4">
    <source>
        <dbReference type="ARBA" id="ARBA00013078"/>
    </source>
</evidence>
<dbReference type="RefSeq" id="WP_133262996.1">
    <property type="nucleotide sequence ID" value="NZ_SJCY01000008.1"/>
</dbReference>
<dbReference type="InterPro" id="IPR006439">
    <property type="entry name" value="HAD-SF_hydro_IA"/>
</dbReference>
<evidence type="ECO:0000256" key="1">
    <source>
        <dbReference type="ARBA" id="ARBA00000830"/>
    </source>
</evidence>
<dbReference type="SFLD" id="SFLDG01129">
    <property type="entry name" value="C1.5:_HAD__Beta-PGM__Phosphata"/>
    <property type="match status" value="1"/>
</dbReference>
<dbReference type="InterPro" id="IPR006549">
    <property type="entry name" value="HAD-SF_hydro_IIIA"/>
</dbReference>
<dbReference type="Gene3D" id="3.40.50.1000">
    <property type="entry name" value="HAD superfamily/HAD-like"/>
    <property type="match status" value="1"/>
</dbReference>
<dbReference type="NCBIfam" id="TIGR01549">
    <property type="entry name" value="HAD-SF-IA-v1"/>
    <property type="match status" value="1"/>
</dbReference>
<dbReference type="GO" id="GO:0006281">
    <property type="term" value="P:DNA repair"/>
    <property type="evidence" value="ECO:0007669"/>
    <property type="project" value="TreeGrafter"/>
</dbReference>
<dbReference type="InterPro" id="IPR023214">
    <property type="entry name" value="HAD_sf"/>
</dbReference>
<protein>
    <recommendedName>
        <fullName evidence="4">phosphoglycolate phosphatase</fullName>
        <ecNumber evidence="4">3.1.3.18</ecNumber>
    </recommendedName>
</protein>